<comment type="caution">
    <text evidence="2">The sequence shown here is derived from an EMBL/GenBank/DDBJ whole genome shotgun (WGS) entry which is preliminary data.</text>
</comment>
<organism evidence="2 3">
    <name type="scientific">Nocardia halotolerans</name>
    <dbReference type="NCBI Taxonomy" id="1755878"/>
    <lineage>
        <taxon>Bacteria</taxon>
        <taxon>Bacillati</taxon>
        <taxon>Actinomycetota</taxon>
        <taxon>Actinomycetes</taxon>
        <taxon>Mycobacteriales</taxon>
        <taxon>Nocardiaceae</taxon>
        <taxon>Nocardia</taxon>
    </lineage>
</organism>
<feature type="chain" id="PRO_5046713283" description="Small secreted domain" evidence="1">
    <location>
        <begin position="29"/>
        <end position="60"/>
    </location>
</feature>
<feature type="signal peptide" evidence="1">
    <location>
        <begin position="1"/>
        <end position="28"/>
    </location>
</feature>
<accession>A0ABV8VCF9</accession>
<evidence type="ECO:0000256" key="1">
    <source>
        <dbReference type="SAM" id="SignalP"/>
    </source>
</evidence>
<keyword evidence="1" id="KW-0732">Signal</keyword>
<keyword evidence="3" id="KW-1185">Reference proteome</keyword>
<protein>
    <recommendedName>
        <fullName evidence="4">Small secreted domain</fullName>
    </recommendedName>
</protein>
<reference evidence="3" key="1">
    <citation type="journal article" date="2019" name="Int. J. Syst. Evol. Microbiol.">
        <title>The Global Catalogue of Microorganisms (GCM) 10K type strain sequencing project: providing services to taxonomists for standard genome sequencing and annotation.</title>
        <authorList>
            <consortium name="The Broad Institute Genomics Platform"/>
            <consortium name="The Broad Institute Genome Sequencing Center for Infectious Disease"/>
            <person name="Wu L."/>
            <person name="Ma J."/>
        </authorList>
    </citation>
    <scope>NUCLEOTIDE SEQUENCE [LARGE SCALE GENOMIC DNA]</scope>
    <source>
        <strain evidence="3">IBRC-M 10490</strain>
    </source>
</reference>
<proteinExistence type="predicted"/>
<dbReference type="Proteomes" id="UP001595844">
    <property type="component" value="Unassembled WGS sequence"/>
</dbReference>
<gene>
    <name evidence="2" type="ORF">ACFO5K_03585</name>
</gene>
<sequence>MFAKTARPLAVVAAALFVTALGAGTASAATDSAATAQPIVGSVAICAGIPVGPITISVCL</sequence>
<name>A0ABV8VCF9_9NOCA</name>
<dbReference type="EMBL" id="JBHSDL010000004">
    <property type="protein sequence ID" value="MFC4373174.1"/>
    <property type="molecule type" value="Genomic_DNA"/>
</dbReference>
<dbReference type="RefSeq" id="WP_378555689.1">
    <property type="nucleotide sequence ID" value="NZ_JBHSDL010000004.1"/>
</dbReference>
<evidence type="ECO:0000313" key="3">
    <source>
        <dbReference type="Proteomes" id="UP001595844"/>
    </source>
</evidence>
<evidence type="ECO:0000313" key="2">
    <source>
        <dbReference type="EMBL" id="MFC4373174.1"/>
    </source>
</evidence>
<evidence type="ECO:0008006" key="4">
    <source>
        <dbReference type="Google" id="ProtNLM"/>
    </source>
</evidence>